<comment type="caution">
    <text evidence="2">The sequence shown here is derived from an EMBL/GenBank/DDBJ whole genome shotgun (WGS) entry which is preliminary data.</text>
</comment>
<gene>
    <name evidence="2" type="ORF">M23134_02683</name>
</gene>
<evidence type="ECO:0000256" key="1">
    <source>
        <dbReference type="SAM" id="MobiDB-lite"/>
    </source>
</evidence>
<feature type="region of interest" description="Disordered" evidence="1">
    <location>
        <begin position="1"/>
        <end position="21"/>
    </location>
</feature>
<keyword evidence="3" id="KW-1185">Reference proteome</keyword>
<reference evidence="2 3" key="1">
    <citation type="submission" date="2007-01" db="EMBL/GenBank/DDBJ databases">
        <authorList>
            <person name="Haygood M."/>
            <person name="Podell S."/>
            <person name="Anderson C."/>
            <person name="Hopkinson B."/>
            <person name="Roe K."/>
            <person name="Barbeau K."/>
            <person name="Gaasterland T."/>
            <person name="Ferriera S."/>
            <person name="Johnson J."/>
            <person name="Kravitz S."/>
            <person name="Beeson K."/>
            <person name="Sutton G."/>
            <person name="Rogers Y.-H."/>
            <person name="Friedman R."/>
            <person name="Frazier M."/>
            <person name="Venter J.C."/>
        </authorList>
    </citation>
    <scope>NUCLEOTIDE SEQUENCE [LARGE SCALE GENOMIC DNA]</scope>
    <source>
        <strain evidence="2 3">ATCC 23134</strain>
    </source>
</reference>
<organism evidence="2 3">
    <name type="scientific">Microscilla marina ATCC 23134</name>
    <dbReference type="NCBI Taxonomy" id="313606"/>
    <lineage>
        <taxon>Bacteria</taxon>
        <taxon>Pseudomonadati</taxon>
        <taxon>Bacteroidota</taxon>
        <taxon>Cytophagia</taxon>
        <taxon>Cytophagales</taxon>
        <taxon>Microscillaceae</taxon>
        <taxon>Microscilla</taxon>
    </lineage>
</organism>
<sequence>MVSDETELTDTARSLDQPLPEDKNQPFFMLSYFPIQQCFFCGAASPESIVGANSPKGIRLDGKRLKIKGKLTLNTKNPEHLFYILNEATRAG</sequence>
<proteinExistence type="predicted"/>
<evidence type="ECO:0000313" key="3">
    <source>
        <dbReference type="Proteomes" id="UP000004095"/>
    </source>
</evidence>
<dbReference type="Proteomes" id="UP000004095">
    <property type="component" value="Unassembled WGS sequence"/>
</dbReference>
<dbReference type="AlphaFoldDB" id="A1ZNX5"/>
<dbReference type="EMBL" id="AAWS01000019">
    <property type="protein sequence ID" value="EAY28014.1"/>
    <property type="molecule type" value="Genomic_DNA"/>
</dbReference>
<protein>
    <submittedName>
        <fullName evidence="2">Uncharacterized protein</fullName>
    </submittedName>
</protein>
<evidence type="ECO:0000313" key="2">
    <source>
        <dbReference type="EMBL" id="EAY28014.1"/>
    </source>
</evidence>
<accession>A1ZNX5</accession>
<name>A1ZNX5_MICM2</name>